<evidence type="ECO:0000313" key="1">
    <source>
        <dbReference type="EMBL" id="RLE13371.1"/>
    </source>
</evidence>
<feature type="non-terminal residue" evidence="1">
    <location>
        <position position="126"/>
    </location>
</feature>
<dbReference type="Proteomes" id="UP000280417">
    <property type="component" value="Unassembled WGS sequence"/>
</dbReference>
<dbReference type="AlphaFoldDB" id="A0A662DGG0"/>
<gene>
    <name evidence="1" type="ORF">DRJ04_04460</name>
</gene>
<dbReference type="EMBL" id="QMQA01000100">
    <property type="protein sequence ID" value="RLE13371.1"/>
    <property type="molecule type" value="Genomic_DNA"/>
</dbReference>
<protein>
    <submittedName>
        <fullName evidence="1">Uncharacterized protein</fullName>
    </submittedName>
</protein>
<reference evidence="1 2" key="1">
    <citation type="submission" date="2018-06" db="EMBL/GenBank/DDBJ databases">
        <title>Extensive metabolic versatility and redundancy in microbially diverse, dynamic hydrothermal sediments.</title>
        <authorList>
            <person name="Dombrowski N."/>
            <person name="Teske A."/>
            <person name="Baker B.J."/>
        </authorList>
    </citation>
    <scope>NUCLEOTIDE SEQUENCE [LARGE SCALE GENOMIC DNA]</scope>
    <source>
        <strain evidence="1">B3_G15</strain>
    </source>
</reference>
<proteinExistence type="predicted"/>
<sequence>MEKWEEKLPPLARERLQQIKITPEDRERIKGMERLKSILTEFYQGKIDPEEIGEKLKNFRQEKDFFIKQAQLRLIDSLGLQISSPEFKKRGKAILILERLKPHGKHSLIKTEINLLGQLIKKCMEE</sequence>
<comment type="caution">
    <text evidence="1">The sequence shown here is derived from an EMBL/GenBank/DDBJ whole genome shotgun (WGS) entry which is preliminary data.</text>
</comment>
<name>A0A662DGG0_UNCAE</name>
<evidence type="ECO:0000313" key="2">
    <source>
        <dbReference type="Proteomes" id="UP000280417"/>
    </source>
</evidence>
<organism evidence="1 2">
    <name type="scientific">Aerophobetes bacterium</name>
    <dbReference type="NCBI Taxonomy" id="2030807"/>
    <lineage>
        <taxon>Bacteria</taxon>
        <taxon>Candidatus Aerophobota</taxon>
    </lineage>
</organism>
<accession>A0A662DGG0</accession>